<dbReference type="Pfam" id="PF10410">
    <property type="entry name" value="DnaB_bind"/>
    <property type="match status" value="1"/>
</dbReference>
<accession>A0A3B0RZP0</accession>
<dbReference type="Gene3D" id="3.90.980.10">
    <property type="entry name" value="DNA primase, catalytic core, N-terminal domain"/>
    <property type="match status" value="1"/>
</dbReference>
<dbReference type="CDD" id="cd03364">
    <property type="entry name" value="TOPRIM_DnaG_primases"/>
    <property type="match status" value="1"/>
</dbReference>
<dbReference type="Pfam" id="PF08275">
    <property type="entry name" value="DNAG_N"/>
    <property type="match status" value="1"/>
</dbReference>
<dbReference type="InterPro" id="IPR019475">
    <property type="entry name" value="DNA_primase_DnaB-bd"/>
</dbReference>
<dbReference type="PROSITE" id="PS50880">
    <property type="entry name" value="TOPRIM"/>
    <property type="match status" value="1"/>
</dbReference>
<dbReference type="PANTHER" id="PTHR30313:SF2">
    <property type="entry name" value="DNA PRIMASE"/>
    <property type="match status" value="1"/>
</dbReference>
<organism evidence="3">
    <name type="scientific">hydrothermal vent metagenome</name>
    <dbReference type="NCBI Taxonomy" id="652676"/>
    <lineage>
        <taxon>unclassified sequences</taxon>
        <taxon>metagenomes</taxon>
        <taxon>ecological metagenomes</taxon>
    </lineage>
</organism>
<feature type="compositionally biased region" description="Gly residues" evidence="1">
    <location>
        <begin position="323"/>
        <end position="339"/>
    </location>
</feature>
<feature type="domain" description="Toprim" evidence="2">
    <location>
        <begin position="149"/>
        <end position="231"/>
    </location>
</feature>
<dbReference type="InterPro" id="IPR006171">
    <property type="entry name" value="TOPRIM_dom"/>
</dbReference>
<dbReference type="AlphaFoldDB" id="A0A3B0RZP0"/>
<keyword evidence="3" id="KW-0808">Transferase</keyword>
<dbReference type="PANTHER" id="PTHR30313">
    <property type="entry name" value="DNA PRIMASE"/>
    <property type="match status" value="1"/>
</dbReference>
<dbReference type="Pfam" id="PF13662">
    <property type="entry name" value="Toprim_4"/>
    <property type="match status" value="1"/>
</dbReference>
<proteinExistence type="predicted"/>
<dbReference type="NCBIfam" id="TIGR01391">
    <property type="entry name" value="dnaG"/>
    <property type="match status" value="1"/>
</dbReference>
<dbReference type="GO" id="GO:0005737">
    <property type="term" value="C:cytoplasm"/>
    <property type="evidence" value="ECO:0007669"/>
    <property type="project" value="TreeGrafter"/>
</dbReference>
<evidence type="ECO:0000259" key="2">
    <source>
        <dbReference type="PROSITE" id="PS50880"/>
    </source>
</evidence>
<dbReference type="EMBL" id="UOEH01000197">
    <property type="protein sequence ID" value="VAV96501.1"/>
    <property type="molecule type" value="Genomic_DNA"/>
</dbReference>
<dbReference type="FunFam" id="3.40.1360.10:FF:000002">
    <property type="entry name" value="DNA primase"/>
    <property type="match status" value="1"/>
</dbReference>
<dbReference type="InterPro" id="IPR050219">
    <property type="entry name" value="DnaG_primase"/>
</dbReference>
<dbReference type="InterPro" id="IPR034151">
    <property type="entry name" value="TOPRIM_DnaG_bac"/>
</dbReference>
<dbReference type="GO" id="GO:0006269">
    <property type="term" value="P:DNA replication, synthesis of primer"/>
    <property type="evidence" value="ECO:0007669"/>
    <property type="project" value="InterPro"/>
</dbReference>
<feature type="region of interest" description="Disordered" evidence="1">
    <location>
        <begin position="311"/>
        <end position="370"/>
    </location>
</feature>
<protein>
    <submittedName>
        <fullName evidence="3">DNA primase</fullName>
        <ecNumber evidence="3">2.7.7.-</ecNumber>
    </submittedName>
</protein>
<evidence type="ECO:0000313" key="3">
    <source>
        <dbReference type="EMBL" id="VAV96501.1"/>
    </source>
</evidence>
<dbReference type="Gene3D" id="3.40.1360.10">
    <property type="match status" value="1"/>
</dbReference>
<feature type="compositionally biased region" description="Polar residues" evidence="1">
    <location>
        <begin position="515"/>
        <end position="524"/>
    </location>
</feature>
<dbReference type="InterPro" id="IPR037068">
    <property type="entry name" value="DNA_primase_core_N_sf"/>
</dbReference>
<dbReference type="SMART" id="SM00493">
    <property type="entry name" value="TOPRIM"/>
    <property type="match status" value="1"/>
</dbReference>
<sequence length="550" mass="60126">QGLAEACMGAAQYFAAMLQRSDGRQAMDYLRGRAVSDEQIKQFNIGFAPSARRGLKDFLINKGFGEDVLIEAGLIIKPEDGSASFDRFRNRIMFPITGARERVIAFGGRALDPDARAKYLNSPATPLFHKGSVLYNLNAARMAAADAKASLMVCEGYMDVIALWGAGFKHGVAPLGTALTEDQLTLLWRASDEPVLCFDGDKAGVAAAHRAIDRALPLIKPGKSLSFAFLPEGQDPDDVVQSEGAAAFSKILNETQPLVDVLWDREIQAHPLDTPERRAALRAHLRGLVKTIADNDVRGAYGAEFARRLDERFAPPQRERGQRSGGGWRGGEGNKGQGRSGNWRANQRGQGFRYAEPARPTPGLKRRGAPSQWSREAALILAAINHPELIERQETAFFDLELADTGLKALLSEVLSAISMDTGLDSAGLKSHLSGTGAAGSMERVLNDPELSKHRFLRPDTEIDEAEQGFRNALALHLFDSTLKQEVVRSASQIFTDGDESWKAAAAAREELVNTNKASEQNVLDNGDSPKRFDDALERMKQTVDKKFNR</sequence>
<dbReference type="InterPro" id="IPR006295">
    <property type="entry name" value="DNA_primase_DnaG"/>
</dbReference>
<feature type="non-terminal residue" evidence="3">
    <location>
        <position position="1"/>
    </location>
</feature>
<reference evidence="3" key="1">
    <citation type="submission" date="2018-06" db="EMBL/GenBank/DDBJ databases">
        <authorList>
            <person name="Zhirakovskaya E."/>
        </authorList>
    </citation>
    <scope>NUCLEOTIDE SEQUENCE</scope>
</reference>
<evidence type="ECO:0000256" key="1">
    <source>
        <dbReference type="SAM" id="MobiDB-lite"/>
    </source>
</evidence>
<keyword evidence="3" id="KW-0548">Nucleotidyltransferase</keyword>
<gene>
    <name evidence="3" type="ORF">MNBD_ALPHA05-1890</name>
</gene>
<dbReference type="SUPFAM" id="SSF56731">
    <property type="entry name" value="DNA primase core"/>
    <property type="match status" value="1"/>
</dbReference>
<dbReference type="EC" id="2.7.7.-" evidence="3"/>
<dbReference type="InterPro" id="IPR013264">
    <property type="entry name" value="DNAG_N"/>
</dbReference>
<dbReference type="GO" id="GO:0016779">
    <property type="term" value="F:nucleotidyltransferase activity"/>
    <property type="evidence" value="ECO:0007669"/>
    <property type="project" value="UniProtKB-KW"/>
</dbReference>
<name>A0A3B0RZP0_9ZZZZ</name>
<feature type="compositionally biased region" description="Basic and acidic residues" evidence="1">
    <location>
        <begin position="311"/>
        <end position="322"/>
    </location>
</feature>
<feature type="region of interest" description="Disordered" evidence="1">
    <location>
        <begin position="515"/>
        <end position="534"/>
    </location>
</feature>